<feature type="compositionally biased region" description="Pro residues" evidence="1">
    <location>
        <begin position="374"/>
        <end position="383"/>
    </location>
</feature>
<evidence type="ECO:0000313" key="2">
    <source>
        <dbReference type="EMBL" id="CEP18696.1"/>
    </source>
</evidence>
<evidence type="ECO:0008006" key="4">
    <source>
        <dbReference type="Google" id="ProtNLM"/>
    </source>
</evidence>
<reference evidence="2 3" key="1">
    <citation type="submission" date="2014-09" db="EMBL/GenBank/DDBJ databases">
        <authorList>
            <person name="Ellenberger Sabrina"/>
        </authorList>
    </citation>
    <scope>NUCLEOTIDE SEQUENCE [LARGE SCALE GENOMIC DNA]</scope>
    <source>
        <strain evidence="2 3">CBS 412.66</strain>
    </source>
</reference>
<accession>A0A0B7NJB2</accession>
<proteinExistence type="predicted"/>
<dbReference type="AlphaFoldDB" id="A0A0B7NJB2"/>
<feature type="compositionally biased region" description="Polar residues" evidence="1">
    <location>
        <begin position="302"/>
        <end position="313"/>
    </location>
</feature>
<feature type="region of interest" description="Disordered" evidence="1">
    <location>
        <begin position="370"/>
        <end position="391"/>
    </location>
</feature>
<sequence length="398" mass="44751">MYKLFKRHHQESLEKRSGVFIKRQEESKRLNSQQEFNIKALTATPQVQLDDLTNVEASAYQAWWKDLDPFCSDKADNQTVLNFVSGCGLPDHRLEEILALFQNEKQVLTKEHFFAVLRLIAHAQNGRTANRNLVFLGAQLPRFQTQAIDPIIKRSQASEIGVSRLDNSISKQNSTNTNSWKVKSNKIPSWMPPTDETACVQSTMLPNATLTTSKLYNPAHISHSRSRSVPYNFFSKFDDNSDINQTSDDSLDLLKTPETHRPSKHSSHVSMDAGSLQKIINTGQSLLLTQGFQPKFNDDTDTATVSSSESGTRSGYHDKVEQAPNNNFNPYLIATDANPFETDDSSSTTPTQTPQISAIRNTKTHNTCMNSEHIPPPPVPPQSTKPTYPKYARRAIFQ</sequence>
<dbReference type="Gene3D" id="1.10.238.10">
    <property type="entry name" value="EF-hand"/>
    <property type="match status" value="1"/>
</dbReference>
<organism evidence="2 3">
    <name type="scientific">Parasitella parasitica</name>
    <dbReference type="NCBI Taxonomy" id="35722"/>
    <lineage>
        <taxon>Eukaryota</taxon>
        <taxon>Fungi</taxon>
        <taxon>Fungi incertae sedis</taxon>
        <taxon>Mucoromycota</taxon>
        <taxon>Mucoromycotina</taxon>
        <taxon>Mucoromycetes</taxon>
        <taxon>Mucorales</taxon>
        <taxon>Mucorineae</taxon>
        <taxon>Mucoraceae</taxon>
        <taxon>Parasitella</taxon>
    </lineage>
</organism>
<dbReference type="STRING" id="35722.A0A0B7NJB2"/>
<dbReference type="OrthoDB" id="2553626at2759"/>
<feature type="compositionally biased region" description="Low complexity" evidence="1">
    <location>
        <begin position="345"/>
        <end position="355"/>
    </location>
</feature>
<keyword evidence="3" id="KW-1185">Reference proteome</keyword>
<feature type="region of interest" description="Disordered" evidence="1">
    <location>
        <begin position="248"/>
        <end position="272"/>
    </location>
</feature>
<dbReference type="EMBL" id="LN733886">
    <property type="protein sequence ID" value="CEP18696.1"/>
    <property type="molecule type" value="Genomic_DNA"/>
</dbReference>
<name>A0A0B7NJB2_9FUNG</name>
<protein>
    <recommendedName>
        <fullName evidence="4">EH domain-containing protein</fullName>
    </recommendedName>
</protein>
<dbReference type="SUPFAM" id="SSF47473">
    <property type="entry name" value="EF-hand"/>
    <property type="match status" value="1"/>
</dbReference>
<evidence type="ECO:0000313" key="3">
    <source>
        <dbReference type="Proteomes" id="UP000054107"/>
    </source>
</evidence>
<dbReference type="Proteomes" id="UP000054107">
    <property type="component" value="Unassembled WGS sequence"/>
</dbReference>
<evidence type="ECO:0000256" key="1">
    <source>
        <dbReference type="SAM" id="MobiDB-lite"/>
    </source>
</evidence>
<feature type="region of interest" description="Disordered" evidence="1">
    <location>
        <begin position="297"/>
        <end position="355"/>
    </location>
</feature>
<dbReference type="InterPro" id="IPR011992">
    <property type="entry name" value="EF-hand-dom_pair"/>
</dbReference>
<gene>
    <name evidence="2" type="primary">PARPA_13003.1 scaffold 45703</name>
</gene>